<evidence type="ECO:0000313" key="1">
    <source>
        <dbReference type="Proteomes" id="UP000694941"/>
    </source>
</evidence>
<dbReference type="Proteomes" id="UP000694941">
    <property type="component" value="Unplaced"/>
</dbReference>
<protein>
    <submittedName>
        <fullName evidence="2">SCAN domain-containing protein 3-like</fullName>
    </submittedName>
</protein>
<keyword evidence="1" id="KW-1185">Reference proteome</keyword>
<dbReference type="GeneID" id="106477145"/>
<sequence>MDVQRVRQFFKEVGLEWNNCVGVCTDGAAAMTGRIVGFQVKVKSASNGPTSFTHCMIHREALAAKKISADLNAVLEGAVKVINFIKSRALNSRLFANLCDEMESNFSTLLLHTEML</sequence>
<reference evidence="2" key="1">
    <citation type="submission" date="2025-08" db="UniProtKB">
        <authorList>
            <consortium name="RefSeq"/>
        </authorList>
    </citation>
    <scope>IDENTIFICATION</scope>
    <source>
        <tissue evidence="2">Muscle</tissue>
    </source>
</reference>
<organism evidence="1 2">
    <name type="scientific">Limulus polyphemus</name>
    <name type="common">Atlantic horseshoe crab</name>
    <dbReference type="NCBI Taxonomy" id="6850"/>
    <lineage>
        <taxon>Eukaryota</taxon>
        <taxon>Metazoa</taxon>
        <taxon>Ecdysozoa</taxon>
        <taxon>Arthropoda</taxon>
        <taxon>Chelicerata</taxon>
        <taxon>Merostomata</taxon>
        <taxon>Xiphosura</taxon>
        <taxon>Limulidae</taxon>
        <taxon>Limulus</taxon>
    </lineage>
</organism>
<dbReference type="RefSeq" id="XP_013793192.1">
    <property type="nucleotide sequence ID" value="XM_013937738.1"/>
</dbReference>
<proteinExistence type="predicted"/>
<accession>A0ABM1C2S8</accession>
<gene>
    <name evidence="2" type="primary">LOC106477145</name>
</gene>
<dbReference type="PANTHER" id="PTHR45913">
    <property type="entry name" value="EPM2A-INTERACTING PROTEIN 1"/>
    <property type="match status" value="1"/>
</dbReference>
<dbReference type="PANTHER" id="PTHR45913:SF19">
    <property type="entry name" value="LOW QUALITY PROTEIN: ZINC FINGER BED DOMAIN-CONTAINING PROTEIN 5-LIKE"/>
    <property type="match status" value="1"/>
</dbReference>
<evidence type="ECO:0000313" key="2">
    <source>
        <dbReference type="RefSeq" id="XP_013793192.1"/>
    </source>
</evidence>
<name>A0ABM1C2S8_LIMPO</name>